<dbReference type="PROSITE" id="PS50994">
    <property type="entry name" value="INTEGRASE"/>
    <property type="match status" value="1"/>
</dbReference>
<gene>
    <name evidence="4" type="ORF">RJ639_040301</name>
</gene>
<proteinExistence type="predicted"/>
<evidence type="ECO:0000313" key="4">
    <source>
        <dbReference type="EMBL" id="KAK3026762.1"/>
    </source>
</evidence>
<comment type="caution">
    <text evidence="4">The sequence shown here is derived from an EMBL/GenBank/DDBJ whole genome shotgun (WGS) entry which is preliminary data.</text>
</comment>
<dbReference type="Gene3D" id="3.30.420.10">
    <property type="entry name" value="Ribonuclease H-like superfamily/Ribonuclease H"/>
    <property type="match status" value="1"/>
</dbReference>
<dbReference type="GO" id="GO:0003676">
    <property type="term" value="F:nucleic acid binding"/>
    <property type="evidence" value="ECO:0007669"/>
    <property type="project" value="InterPro"/>
</dbReference>
<dbReference type="Proteomes" id="UP001188597">
    <property type="component" value="Unassembled WGS sequence"/>
</dbReference>
<dbReference type="Pfam" id="PF07727">
    <property type="entry name" value="RVT_2"/>
    <property type="match status" value="1"/>
</dbReference>
<evidence type="ECO:0000313" key="5">
    <source>
        <dbReference type="Proteomes" id="UP001188597"/>
    </source>
</evidence>
<reference evidence="4" key="1">
    <citation type="submission" date="2022-12" db="EMBL/GenBank/DDBJ databases">
        <title>Draft genome assemblies for two species of Escallonia (Escalloniales).</title>
        <authorList>
            <person name="Chanderbali A."/>
            <person name="Dervinis C."/>
            <person name="Anghel I."/>
            <person name="Soltis D."/>
            <person name="Soltis P."/>
            <person name="Zapata F."/>
        </authorList>
    </citation>
    <scope>NUCLEOTIDE SEQUENCE</scope>
    <source>
        <strain evidence="4">UCBG64.0493</strain>
        <tissue evidence="4">Leaf</tissue>
    </source>
</reference>
<dbReference type="AlphaFoldDB" id="A0AA89B6V2"/>
<organism evidence="4 5">
    <name type="scientific">Escallonia herrerae</name>
    <dbReference type="NCBI Taxonomy" id="1293975"/>
    <lineage>
        <taxon>Eukaryota</taxon>
        <taxon>Viridiplantae</taxon>
        <taxon>Streptophyta</taxon>
        <taxon>Embryophyta</taxon>
        <taxon>Tracheophyta</taxon>
        <taxon>Spermatophyta</taxon>
        <taxon>Magnoliopsida</taxon>
        <taxon>eudicotyledons</taxon>
        <taxon>Gunneridae</taxon>
        <taxon>Pentapetalae</taxon>
        <taxon>asterids</taxon>
        <taxon>campanulids</taxon>
        <taxon>Escalloniales</taxon>
        <taxon>Escalloniaceae</taxon>
        <taxon>Escallonia</taxon>
    </lineage>
</organism>
<keyword evidence="1" id="KW-0479">Metal-binding</keyword>
<name>A0AA89B6V2_9ASTE</name>
<evidence type="ECO:0000256" key="1">
    <source>
        <dbReference type="ARBA" id="ARBA00022723"/>
    </source>
</evidence>
<dbReference type="InterPro" id="IPR036397">
    <property type="entry name" value="RNaseH_sf"/>
</dbReference>
<dbReference type="GO" id="GO:0016787">
    <property type="term" value="F:hydrolase activity"/>
    <property type="evidence" value="ECO:0007669"/>
    <property type="project" value="UniProtKB-KW"/>
</dbReference>
<evidence type="ECO:0000259" key="3">
    <source>
        <dbReference type="PROSITE" id="PS50994"/>
    </source>
</evidence>
<dbReference type="InterPro" id="IPR039537">
    <property type="entry name" value="Retrotran_Ty1/copia-like"/>
</dbReference>
<dbReference type="EMBL" id="JAVXUP010000488">
    <property type="protein sequence ID" value="KAK3026762.1"/>
    <property type="molecule type" value="Genomic_DNA"/>
</dbReference>
<dbReference type="Pfam" id="PF25597">
    <property type="entry name" value="SH3_retrovirus"/>
    <property type="match status" value="1"/>
</dbReference>
<dbReference type="PANTHER" id="PTHR42648:SF18">
    <property type="entry name" value="RETROTRANSPOSON, UNCLASSIFIED-LIKE PROTEIN"/>
    <property type="match status" value="1"/>
</dbReference>
<feature type="domain" description="Integrase catalytic" evidence="3">
    <location>
        <begin position="7"/>
        <end position="173"/>
    </location>
</feature>
<dbReference type="GO" id="GO:0015074">
    <property type="term" value="P:DNA integration"/>
    <property type="evidence" value="ECO:0007669"/>
    <property type="project" value="InterPro"/>
</dbReference>
<evidence type="ECO:0000256" key="2">
    <source>
        <dbReference type="ARBA" id="ARBA00022801"/>
    </source>
</evidence>
<protein>
    <recommendedName>
        <fullName evidence="3">Integrase catalytic domain-containing protein</fullName>
    </recommendedName>
</protein>
<dbReference type="InterPro" id="IPR057670">
    <property type="entry name" value="SH3_retrovirus"/>
</dbReference>
<keyword evidence="2" id="KW-0378">Hydrolase</keyword>
<dbReference type="GO" id="GO:0046872">
    <property type="term" value="F:metal ion binding"/>
    <property type="evidence" value="ECO:0007669"/>
    <property type="project" value="UniProtKB-KW"/>
</dbReference>
<dbReference type="InterPro" id="IPR012337">
    <property type="entry name" value="RNaseH-like_sf"/>
</dbReference>
<dbReference type="InterPro" id="IPR001584">
    <property type="entry name" value="Integrase_cat-core"/>
</dbReference>
<sequence>MVKGLPTIDQPDQLCEGCLIGKQHRHSLAKESISRARVSLELIHTDVYFIKQKSKVFSTFKRFKALVEKQSGYQMKALRSDRGGEFISKEFKAFCQENGIRRPLTILYSPQQNRVVERKNRLIVNMTRSMLKSKNLPKEFWAEAVDCAVYLSNRCPTRSVWNQTPQDAWSGYKPSSKGYKLYNPVDKKIKINQDMIFDEKSSWDWTDRDKEHMLCLFVNTEPIDFDEASRSEKWRKAMNEEINAIEKNDIWELTTHQSDKKPIGVKWVYKVRKNSKSEVERYKARLVVKGYKQRAGVDYDEVFTPVTGLEMI</sequence>
<dbReference type="PANTHER" id="PTHR42648">
    <property type="entry name" value="TRANSPOSASE, PUTATIVE-RELATED"/>
    <property type="match status" value="1"/>
</dbReference>
<accession>A0AA89B6V2</accession>
<dbReference type="SUPFAM" id="SSF53098">
    <property type="entry name" value="Ribonuclease H-like"/>
    <property type="match status" value="1"/>
</dbReference>
<dbReference type="InterPro" id="IPR013103">
    <property type="entry name" value="RVT_2"/>
</dbReference>
<keyword evidence="5" id="KW-1185">Reference proteome</keyword>